<proteinExistence type="predicted"/>
<keyword evidence="3" id="KW-1185">Reference proteome</keyword>
<reference evidence="2" key="2">
    <citation type="submission" date="2019-07" db="EMBL/GenBank/DDBJ databases">
        <authorList>
            <person name="Seetharam A."/>
            <person name="Woodhouse M."/>
            <person name="Cannon E."/>
        </authorList>
    </citation>
    <scope>NUCLEOTIDE SEQUENCE [LARGE SCALE GENOMIC DNA]</scope>
    <source>
        <strain evidence="2">cv. B73</strain>
    </source>
</reference>
<dbReference type="EnsemblPlants" id="Zm00001eb040620_T001">
    <property type="protein sequence ID" value="Zm00001eb040620_P001"/>
    <property type="gene ID" value="Zm00001eb040620"/>
</dbReference>
<organism evidence="2 3">
    <name type="scientific">Zea mays</name>
    <name type="common">Maize</name>
    <dbReference type="NCBI Taxonomy" id="4577"/>
    <lineage>
        <taxon>Eukaryota</taxon>
        <taxon>Viridiplantae</taxon>
        <taxon>Streptophyta</taxon>
        <taxon>Embryophyta</taxon>
        <taxon>Tracheophyta</taxon>
        <taxon>Spermatophyta</taxon>
        <taxon>Magnoliopsida</taxon>
        <taxon>Liliopsida</taxon>
        <taxon>Poales</taxon>
        <taxon>Poaceae</taxon>
        <taxon>PACMAD clade</taxon>
        <taxon>Panicoideae</taxon>
        <taxon>Andropogonodae</taxon>
        <taxon>Andropogoneae</taxon>
        <taxon>Tripsacinae</taxon>
        <taxon>Zea</taxon>
    </lineage>
</organism>
<reference evidence="3" key="1">
    <citation type="submission" date="2015-12" db="EMBL/GenBank/DDBJ databases">
        <title>Update maize B73 reference genome by single molecule sequencing technologies.</title>
        <authorList>
            <consortium name="Maize Genome Sequencing Project"/>
            <person name="Ware D."/>
        </authorList>
    </citation>
    <scope>NUCLEOTIDE SEQUENCE [LARGE SCALE GENOMIC DNA]</scope>
    <source>
        <strain evidence="3">cv. B73</strain>
    </source>
</reference>
<dbReference type="InParanoid" id="A0A804LVX4"/>
<evidence type="ECO:0000313" key="2">
    <source>
        <dbReference type="EnsemblPlants" id="Zm00001eb040620_P001"/>
    </source>
</evidence>
<protein>
    <submittedName>
        <fullName evidence="2">Uncharacterized protein</fullName>
    </submittedName>
</protein>
<feature type="region of interest" description="Disordered" evidence="1">
    <location>
        <begin position="47"/>
        <end position="67"/>
    </location>
</feature>
<dbReference type="Proteomes" id="UP000007305">
    <property type="component" value="Chromosome 1"/>
</dbReference>
<evidence type="ECO:0000313" key="3">
    <source>
        <dbReference type="Proteomes" id="UP000007305"/>
    </source>
</evidence>
<dbReference type="Gramene" id="Zm00001eb040620_T001">
    <property type="protein sequence ID" value="Zm00001eb040620_P001"/>
    <property type="gene ID" value="Zm00001eb040620"/>
</dbReference>
<name>A0A804LVX4_MAIZE</name>
<accession>A0A804LVX4</accession>
<sequence length="67" mass="7464">MAFIGGLKESDVYQCNNISESTIKNKVIKHGSRKQGPHPAKLNCWSVQIGRRSREGAGKRQKDPRNG</sequence>
<dbReference type="AlphaFoldDB" id="A0A804LVX4"/>
<reference evidence="2" key="3">
    <citation type="submission" date="2021-05" db="UniProtKB">
        <authorList>
            <consortium name="EnsemblPlants"/>
        </authorList>
    </citation>
    <scope>IDENTIFICATION</scope>
    <source>
        <strain evidence="2">cv. B73</strain>
    </source>
</reference>
<evidence type="ECO:0000256" key="1">
    <source>
        <dbReference type="SAM" id="MobiDB-lite"/>
    </source>
</evidence>
<feature type="compositionally biased region" description="Basic and acidic residues" evidence="1">
    <location>
        <begin position="52"/>
        <end position="67"/>
    </location>
</feature>